<name>A0A0D2J6P8_9BACT</name>
<dbReference type="Proteomes" id="UP000032233">
    <property type="component" value="Unassembled WGS sequence"/>
</dbReference>
<organism evidence="1 2">
    <name type="scientific">Dethiosulfatarculus sandiegensis</name>
    <dbReference type="NCBI Taxonomy" id="1429043"/>
    <lineage>
        <taxon>Bacteria</taxon>
        <taxon>Pseudomonadati</taxon>
        <taxon>Thermodesulfobacteriota</taxon>
        <taxon>Desulfarculia</taxon>
        <taxon>Desulfarculales</taxon>
        <taxon>Desulfarculaceae</taxon>
        <taxon>Dethiosulfatarculus</taxon>
    </lineage>
</organism>
<comment type="caution">
    <text evidence="1">The sequence shown here is derived from an EMBL/GenBank/DDBJ whole genome shotgun (WGS) entry which is preliminary data.</text>
</comment>
<evidence type="ECO:0000313" key="2">
    <source>
        <dbReference type="Proteomes" id="UP000032233"/>
    </source>
</evidence>
<gene>
    <name evidence="1" type="ORF">X474_11240</name>
</gene>
<dbReference type="EMBL" id="AZAC01000014">
    <property type="protein sequence ID" value="KIX13844.1"/>
    <property type="molecule type" value="Genomic_DNA"/>
</dbReference>
<sequence>MFSLAEPENPFQVQGEILKKPFIIKPVSSL</sequence>
<proteinExistence type="predicted"/>
<dbReference type="AlphaFoldDB" id="A0A0D2J6P8"/>
<evidence type="ECO:0000313" key="1">
    <source>
        <dbReference type="EMBL" id="KIX13844.1"/>
    </source>
</evidence>
<keyword evidence="2" id="KW-1185">Reference proteome</keyword>
<reference evidence="1 2" key="1">
    <citation type="submission" date="2013-11" db="EMBL/GenBank/DDBJ databases">
        <title>Metagenomic analysis of a methanogenic consortium involved in long chain n-alkane degradation.</title>
        <authorList>
            <person name="Davidova I.A."/>
            <person name="Callaghan A.V."/>
            <person name="Wawrik B."/>
            <person name="Pruitt S."/>
            <person name="Marks C."/>
            <person name="Duncan K.E."/>
            <person name="Suflita J.M."/>
        </authorList>
    </citation>
    <scope>NUCLEOTIDE SEQUENCE [LARGE SCALE GENOMIC DNA]</scope>
    <source>
        <strain evidence="1 2">SPR</strain>
    </source>
</reference>
<accession>A0A0D2J6P8</accession>
<protein>
    <submittedName>
        <fullName evidence="1">Uncharacterized protein</fullName>
    </submittedName>
</protein>
<dbReference type="InParanoid" id="A0A0D2J6P8"/>